<organism evidence="3 4">
    <name type="scientific">Streptomyces edwardsiae</name>
    <dbReference type="NCBI Taxonomy" id="3075527"/>
    <lineage>
        <taxon>Bacteria</taxon>
        <taxon>Bacillati</taxon>
        <taxon>Actinomycetota</taxon>
        <taxon>Actinomycetes</taxon>
        <taxon>Kitasatosporales</taxon>
        <taxon>Streptomycetaceae</taxon>
        <taxon>Streptomyces</taxon>
    </lineage>
</organism>
<proteinExistence type="predicted"/>
<dbReference type="EMBL" id="JAVRFA010000017">
    <property type="protein sequence ID" value="MDT0396257.1"/>
    <property type="molecule type" value="Genomic_DNA"/>
</dbReference>
<dbReference type="Proteomes" id="UP001183881">
    <property type="component" value="Unassembled WGS sequence"/>
</dbReference>
<feature type="compositionally biased region" description="Pro residues" evidence="1">
    <location>
        <begin position="1"/>
        <end position="17"/>
    </location>
</feature>
<dbReference type="RefSeq" id="WP_311644594.1">
    <property type="nucleotide sequence ID" value="NZ_JAVRFA010000017.1"/>
</dbReference>
<feature type="transmembrane region" description="Helical" evidence="2">
    <location>
        <begin position="27"/>
        <end position="49"/>
    </location>
</feature>
<name>A0ABU2PVQ7_9ACTN</name>
<sequence>MTGSAPIPPPPSAPPVPSTEGRASARWVVPSVAAVVAAGAGIGLGWLLWSGPESAASGTGLDDPAADAAGACQVWERVPALDKVYGDDEKVSEAYWNRAGGASALAHSAAVVDDRYEALDKALLKATGLLKTARVEGAEAVAAHDEVSTLCAELDD</sequence>
<accession>A0ABU2PVQ7</accession>
<keyword evidence="2" id="KW-0812">Transmembrane</keyword>
<keyword evidence="4" id="KW-1185">Reference proteome</keyword>
<feature type="region of interest" description="Disordered" evidence="1">
    <location>
        <begin position="1"/>
        <end position="21"/>
    </location>
</feature>
<evidence type="ECO:0000256" key="2">
    <source>
        <dbReference type="SAM" id="Phobius"/>
    </source>
</evidence>
<comment type="caution">
    <text evidence="3">The sequence shown here is derived from an EMBL/GenBank/DDBJ whole genome shotgun (WGS) entry which is preliminary data.</text>
</comment>
<gene>
    <name evidence="3" type="ORF">RM705_16415</name>
</gene>
<evidence type="ECO:0000313" key="3">
    <source>
        <dbReference type="EMBL" id="MDT0396257.1"/>
    </source>
</evidence>
<protein>
    <submittedName>
        <fullName evidence="3">Uncharacterized protein</fullName>
    </submittedName>
</protein>
<keyword evidence="2" id="KW-0472">Membrane</keyword>
<reference evidence="4" key="1">
    <citation type="submission" date="2023-07" db="EMBL/GenBank/DDBJ databases">
        <title>30 novel species of actinomycetes from the DSMZ collection.</title>
        <authorList>
            <person name="Nouioui I."/>
        </authorList>
    </citation>
    <scope>NUCLEOTIDE SEQUENCE [LARGE SCALE GENOMIC DNA]</scope>
    <source>
        <strain evidence="4">DSM 41636</strain>
    </source>
</reference>
<evidence type="ECO:0000256" key="1">
    <source>
        <dbReference type="SAM" id="MobiDB-lite"/>
    </source>
</evidence>
<keyword evidence="2" id="KW-1133">Transmembrane helix</keyword>
<evidence type="ECO:0000313" key="4">
    <source>
        <dbReference type="Proteomes" id="UP001183881"/>
    </source>
</evidence>